<sequence>MNFAFSSIRPASQAATHAPQRSESPASISWEGDVVAVTCIGNQRRIRNRNYKQEKPRCHRIAVTVCSLELHLLPFSVNEVMDECDMVVVAKRRFILDHLRSSRELSYVQSS</sequence>
<evidence type="ECO:0000313" key="2">
    <source>
        <dbReference type="Proteomes" id="UP001057402"/>
    </source>
</evidence>
<name>A0ACB9SH51_9MYRT</name>
<keyword evidence="2" id="KW-1185">Reference proteome</keyword>
<gene>
    <name evidence="1" type="ORF">MLD38_001127</name>
</gene>
<proteinExistence type="predicted"/>
<dbReference type="Proteomes" id="UP001057402">
    <property type="component" value="Chromosome 1"/>
</dbReference>
<reference evidence="2" key="1">
    <citation type="journal article" date="2023" name="Front. Plant Sci.">
        <title>Chromosomal-level genome assembly of Melastoma candidum provides insights into trichome evolution.</title>
        <authorList>
            <person name="Zhong Y."/>
            <person name="Wu W."/>
            <person name="Sun C."/>
            <person name="Zou P."/>
            <person name="Liu Y."/>
            <person name="Dai S."/>
            <person name="Zhou R."/>
        </authorList>
    </citation>
    <scope>NUCLEOTIDE SEQUENCE [LARGE SCALE GENOMIC DNA]</scope>
</reference>
<accession>A0ACB9SH51</accession>
<dbReference type="EMBL" id="CM042880">
    <property type="protein sequence ID" value="KAI4388833.1"/>
    <property type="molecule type" value="Genomic_DNA"/>
</dbReference>
<organism evidence="1 2">
    <name type="scientific">Melastoma candidum</name>
    <dbReference type="NCBI Taxonomy" id="119954"/>
    <lineage>
        <taxon>Eukaryota</taxon>
        <taxon>Viridiplantae</taxon>
        <taxon>Streptophyta</taxon>
        <taxon>Embryophyta</taxon>
        <taxon>Tracheophyta</taxon>
        <taxon>Spermatophyta</taxon>
        <taxon>Magnoliopsida</taxon>
        <taxon>eudicotyledons</taxon>
        <taxon>Gunneridae</taxon>
        <taxon>Pentapetalae</taxon>
        <taxon>rosids</taxon>
        <taxon>malvids</taxon>
        <taxon>Myrtales</taxon>
        <taxon>Melastomataceae</taxon>
        <taxon>Melastomatoideae</taxon>
        <taxon>Melastomateae</taxon>
        <taxon>Melastoma</taxon>
    </lineage>
</organism>
<comment type="caution">
    <text evidence="1">The sequence shown here is derived from an EMBL/GenBank/DDBJ whole genome shotgun (WGS) entry which is preliminary data.</text>
</comment>
<evidence type="ECO:0000313" key="1">
    <source>
        <dbReference type="EMBL" id="KAI4388833.1"/>
    </source>
</evidence>
<protein>
    <submittedName>
        <fullName evidence="1">Uncharacterized protein</fullName>
    </submittedName>
</protein>